<dbReference type="Proteomes" id="UP000063429">
    <property type="component" value="Chromosome"/>
</dbReference>
<dbReference type="InterPro" id="IPR011051">
    <property type="entry name" value="RmlC_Cupin_sf"/>
</dbReference>
<reference evidence="4" key="1">
    <citation type="journal article" date="2015" name="Genome Announc.">
        <title>Complete Genome Sequence of Herbaspirillum hiltneri N3 (DSM 17495), Isolated from Surface-Sterilized Wheat Roots.</title>
        <authorList>
            <person name="Guizelini D."/>
            <person name="Saizaki P.M."/>
            <person name="Coimbra N.A."/>
            <person name="Weiss V.A."/>
            <person name="Faoro H."/>
            <person name="Sfeir M.Z."/>
            <person name="Baura V.A."/>
            <person name="Monteiro R.A."/>
            <person name="Chubatsu L.S."/>
            <person name="Souza E.M."/>
            <person name="Cruz L.M."/>
            <person name="Pedrosa F.O."/>
            <person name="Raittz R.T."/>
            <person name="Marchaukoski J.N."/>
            <person name="Steffens M.B."/>
        </authorList>
    </citation>
    <scope>NUCLEOTIDE SEQUENCE [LARGE SCALE GENOMIC DNA]</scope>
    <source>
        <strain evidence="4">N3</strain>
    </source>
</reference>
<dbReference type="PANTHER" id="PTHR43594:SF1">
    <property type="entry name" value="QUERCETIN 2,3-DIOXYGENASE PA2418-RELATED"/>
    <property type="match status" value="1"/>
</dbReference>
<dbReference type="InterPro" id="IPR003829">
    <property type="entry name" value="Pirin_N_dom"/>
</dbReference>
<gene>
    <name evidence="3" type="ORF">F506_01480</name>
</gene>
<dbReference type="Gene3D" id="2.60.120.10">
    <property type="entry name" value="Jelly Rolls"/>
    <property type="match status" value="1"/>
</dbReference>
<organism evidence="3 4">
    <name type="scientific">Herbaspirillum hiltneri N3</name>
    <dbReference type="NCBI Taxonomy" id="1262470"/>
    <lineage>
        <taxon>Bacteria</taxon>
        <taxon>Pseudomonadati</taxon>
        <taxon>Pseudomonadota</taxon>
        <taxon>Betaproteobacteria</taxon>
        <taxon>Burkholderiales</taxon>
        <taxon>Oxalobacteraceae</taxon>
        <taxon>Herbaspirillum</taxon>
    </lineage>
</organism>
<proteinExistence type="inferred from homology"/>
<dbReference type="InterPro" id="IPR014710">
    <property type="entry name" value="RmlC-like_jellyroll"/>
</dbReference>
<dbReference type="InterPro" id="IPR053186">
    <property type="entry name" value="QDO-related"/>
</dbReference>
<dbReference type="PANTHER" id="PTHR43594">
    <property type="entry name" value="QUERCETIN 2,3-DIOXYGENASE"/>
    <property type="match status" value="1"/>
</dbReference>
<dbReference type="RefSeq" id="WP_053195022.1">
    <property type="nucleotide sequence ID" value="NZ_CP011409.1"/>
</dbReference>
<evidence type="ECO:0000256" key="1">
    <source>
        <dbReference type="RuleBase" id="RU003457"/>
    </source>
</evidence>
<evidence type="ECO:0000313" key="4">
    <source>
        <dbReference type="Proteomes" id="UP000063429"/>
    </source>
</evidence>
<evidence type="ECO:0000313" key="3">
    <source>
        <dbReference type="EMBL" id="AKZ61518.1"/>
    </source>
</evidence>
<keyword evidence="4" id="KW-1185">Reference proteome</keyword>
<dbReference type="SUPFAM" id="SSF51182">
    <property type="entry name" value="RmlC-like cupins"/>
    <property type="match status" value="1"/>
</dbReference>
<dbReference type="Pfam" id="PF02678">
    <property type="entry name" value="Pirin"/>
    <property type="match status" value="1"/>
</dbReference>
<protein>
    <recommendedName>
        <fullName evidence="2">Pirin N-terminal domain-containing protein</fullName>
    </recommendedName>
</protein>
<sequence>MKKILGIYRSSRQHRIGDGLLARTLFSKRMLGQHVSPFLLLDHVGSAETGAPDACAQQSYRSCKVLTMVQQGRLDLVGADGTKQVLNAGDVHWRSVTGEHDAGSFRAAAGRVNAREASPQVLQLWIDVPASALQPCSGKIVAADRIPSIALPDGAGSIRVIAGDCLSRRGAMPTASAFDVWELQLNSRCMSEFQAVEGRTVLLAILSGSVLINGDHAALGGEVVMLDRPGAGLLLETRADTTALLLSGEPLDAGSAVLHQ</sequence>
<dbReference type="EMBL" id="CP011409">
    <property type="protein sequence ID" value="AKZ61518.1"/>
    <property type="molecule type" value="Genomic_DNA"/>
</dbReference>
<evidence type="ECO:0000259" key="2">
    <source>
        <dbReference type="Pfam" id="PF02678"/>
    </source>
</evidence>
<feature type="domain" description="Pirin N-terminal" evidence="2">
    <location>
        <begin position="29"/>
        <end position="126"/>
    </location>
</feature>
<name>A0ABM5UWB0_9BURK</name>
<comment type="similarity">
    <text evidence="1">Belongs to the pirin family.</text>
</comment>
<accession>A0ABM5UWB0</accession>